<proteinExistence type="predicted"/>
<dbReference type="SMART" id="SM00382">
    <property type="entry name" value="AAA"/>
    <property type="match status" value="1"/>
</dbReference>
<evidence type="ECO:0000256" key="1">
    <source>
        <dbReference type="ARBA" id="ARBA00022448"/>
    </source>
</evidence>
<keyword evidence="6" id="KW-1185">Reference proteome</keyword>
<sequence length="305" mass="33960">MVAVNFSKVHKHYGNLQALRGVDFEIPKGSFFGLLGPNGAGKSTLINIMAGLVRATQGNVRILGYDVRHQWRQARQALGVVPQELAIDPFFTVREILRLQSGYFGHGRENQAWLDELLETLSLSDKANTNSQQLSGGMKRRVLIAQALVHKPPVVVLDEPTAGVDVELRQALWSFTKQLHKNGHTIILTTHYLEEAESLCDQIAILNHGQLIALDTKNALLARYPYRLLRLSLSNPDVILPSALQDKVQSFVKSELVLRLHRDNDQIGAILDSLRAANIQFVDLHTEEPGLEEVFVSLTSGARRT</sequence>
<dbReference type="InterPro" id="IPR027417">
    <property type="entry name" value="P-loop_NTPase"/>
</dbReference>
<reference evidence="5 6" key="1">
    <citation type="journal article" date="2016" name="Front. Microbiol.">
        <title>Single-Cell (Meta-)Genomics of a Dimorphic Candidatus Thiomargarita nelsonii Reveals Genomic Plasticity.</title>
        <authorList>
            <person name="Flood B.E."/>
            <person name="Fliss P."/>
            <person name="Jones D.S."/>
            <person name="Dick G.J."/>
            <person name="Jain S."/>
            <person name="Kaster A.K."/>
            <person name="Winkel M."/>
            <person name="Mussmann M."/>
            <person name="Bailey J."/>
        </authorList>
    </citation>
    <scope>NUCLEOTIDE SEQUENCE [LARGE SCALE GENOMIC DNA]</scope>
    <source>
        <strain evidence="5">Hydrate Ridge</strain>
    </source>
</reference>
<comment type="caution">
    <text evidence="5">The sequence shown here is derived from an EMBL/GenBank/DDBJ whole genome shotgun (WGS) entry which is preliminary data.</text>
</comment>
<keyword evidence="3" id="KW-0067">ATP-binding</keyword>
<evidence type="ECO:0000313" key="6">
    <source>
        <dbReference type="Proteomes" id="UP000030428"/>
    </source>
</evidence>
<feature type="domain" description="ABC transporter" evidence="4">
    <location>
        <begin position="4"/>
        <end position="233"/>
    </location>
</feature>
<dbReference type="CDD" id="cd03230">
    <property type="entry name" value="ABC_DR_subfamily_A"/>
    <property type="match status" value="1"/>
</dbReference>
<organism evidence="5 6">
    <name type="scientific">Candidatus Thiomargarita nelsonii</name>
    <dbReference type="NCBI Taxonomy" id="1003181"/>
    <lineage>
        <taxon>Bacteria</taxon>
        <taxon>Pseudomonadati</taxon>
        <taxon>Pseudomonadota</taxon>
        <taxon>Gammaproteobacteria</taxon>
        <taxon>Thiotrichales</taxon>
        <taxon>Thiotrichaceae</taxon>
        <taxon>Thiomargarita</taxon>
    </lineage>
</organism>
<name>A0A0A6P777_9GAMM</name>
<evidence type="ECO:0000256" key="3">
    <source>
        <dbReference type="ARBA" id="ARBA00022840"/>
    </source>
</evidence>
<dbReference type="PROSITE" id="PS00211">
    <property type="entry name" value="ABC_TRANSPORTER_1"/>
    <property type="match status" value="1"/>
</dbReference>
<evidence type="ECO:0000313" key="5">
    <source>
        <dbReference type="EMBL" id="KHD06154.1"/>
    </source>
</evidence>
<dbReference type="GO" id="GO:0005524">
    <property type="term" value="F:ATP binding"/>
    <property type="evidence" value="ECO:0007669"/>
    <property type="project" value="UniProtKB-KW"/>
</dbReference>
<gene>
    <name evidence="5" type="ORF">PN36_15505</name>
</gene>
<evidence type="ECO:0000256" key="2">
    <source>
        <dbReference type="ARBA" id="ARBA00022741"/>
    </source>
</evidence>
<dbReference type="Pfam" id="PF00005">
    <property type="entry name" value="ABC_tran"/>
    <property type="match status" value="1"/>
</dbReference>
<dbReference type="PROSITE" id="PS50893">
    <property type="entry name" value="ABC_TRANSPORTER_2"/>
    <property type="match status" value="1"/>
</dbReference>
<dbReference type="InterPro" id="IPR050763">
    <property type="entry name" value="ABC_transporter_ATP-binding"/>
</dbReference>
<dbReference type="InterPro" id="IPR003439">
    <property type="entry name" value="ABC_transporter-like_ATP-bd"/>
</dbReference>
<dbReference type="InterPro" id="IPR003593">
    <property type="entry name" value="AAA+_ATPase"/>
</dbReference>
<dbReference type="PANTHER" id="PTHR42711:SF10">
    <property type="entry name" value="ABC TRANSPORTER ATP-BINDING PROTEIN"/>
    <property type="match status" value="1"/>
</dbReference>
<dbReference type="PANTHER" id="PTHR42711">
    <property type="entry name" value="ABC TRANSPORTER ATP-BINDING PROTEIN"/>
    <property type="match status" value="1"/>
</dbReference>
<dbReference type="Proteomes" id="UP000030428">
    <property type="component" value="Unassembled WGS sequence"/>
</dbReference>
<dbReference type="GO" id="GO:0016887">
    <property type="term" value="F:ATP hydrolysis activity"/>
    <property type="evidence" value="ECO:0007669"/>
    <property type="project" value="InterPro"/>
</dbReference>
<dbReference type="AlphaFoldDB" id="A0A0A6P777"/>
<dbReference type="EMBL" id="JSZA02000056">
    <property type="protein sequence ID" value="KHD06154.1"/>
    <property type="molecule type" value="Genomic_DNA"/>
</dbReference>
<dbReference type="SUPFAM" id="SSF52540">
    <property type="entry name" value="P-loop containing nucleoside triphosphate hydrolases"/>
    <property type="match status" value="1"/>
</dbReference>
<keyword evidence="2" id="KW-0547">Nucleotide-binding</keyword>
<keyword evidence="1" id="KW-0813">Transport</keyword>
<protein>
    <recommendedName>
        <fullName evidence="4">ABC transporter domain-containing protein</fullName>
    </recommendedName>
</protein>
<accession>A0A0A6P777</accession>
<evidence type="ECO:0000259" key="4">
    <source>
        <dbReference type="PROSITE" id="PS50893"/>
    </source>
</evidence>
<dbReference type="Gene3D" id="3.40.50.300">
    <property type="entry name" value="P-loop containing nucleotide triphosphate hydrolases"/>
    <property type="match status" value="1"/>
</dbReference>
<dbReference type="InterPro" id="IPR017871">
    <property type="entry name" value="ABC_transporter-like_CS"/>
</dbReference>